<dbReference type="InterPro" id="IPR051962">
    <property type="entry name" value="Cuticlin"/>
</dbReference>
<reference evidence="11" key="2">
    <citation type="submission" date="2020-06" db="EMBL/GenBank/DDBJ databases">
        <authorList>
            <person name="Sheffer M."/>
        </authorList>
    </citation>
    <scope>NUCLEOTIDE SEQUENCE</scope>
</reference>
<evidence type="ECO:0000256" key="5">
    <source>
        <dbReference type="ARBA" id="ARBA00022729"/>
    </source>
</evidence>
<evidence type="ECO:0000259" key="10">
    <source>
        <dbReference type="PROSITE" id="PS51034"/>
    </source>
</evidence>
<dbReference type="Proteomes" id="UP000807504">
    <property type="component" value="Unassembled WGS sequence"/>
</dbReference>
<comment type="subcellular location">
    <subcellularLocation>
        <location evidence="1">Cell membrane</location>
        <topology evidence="1">Single-pass type I membrane protein</topology>
    </subcellularLocation>
</comment>
<dbReference type="SMART" id="SM00241">
    <property type="entry name" value="ZP"/>
    <property type="match status" value="1"/>
</dbReference>
<dbReference type="GO" id="GO:0042302">
    <property type="term" value="F:structural constituent of cuticle"/>
    <property type="evidence" value="ECO:0007669"/>
    <property type="project" value="UniProtKB-KW"/>
</dbReference>
<accession>A0A8T0FDQ4</accession>
<evidence type="ECO:0000256" key="7">
    <source>
        <dbReference type="ARBA" id="ARBA00023136"/>
    </source>
</evidence>
<dbReference type="AlphaFoldDB" id="A0A8T0FDQ4"/>
<dbReference type="GO" id="GO:0005886">
    <property type="term" value="C:plasma membrane"/>
    <property type="evidence" value="ECO:0007669"/>
    <property type="project" value="UniProtKB-SubCell"/>
</dbReference>
<dbReference type="EMBL" id="JABXBU010000012">
    <property type="protein sequence ID" value="KAF8788515.1"/>
    <property type="molecule type" value="Genomic_DNA"/>
</dbReference>
<keyword evidence="6 9" id="KW-1133">Transmembrane helix</keyword>
<evidence type="ECO:0000256" key="4">
    <source>
        <dbReference type="ARBA" id="ARBA00022692"/>
    </source>
</evidence>
<reference evidence="11" key="1">
    <citation type="journal article" date="2020" name="bioRxiv">
        <title>Chromosome-level reference genome of the European wasp spider Argiope bruennichi: a resource for studies on range expansion and evolutionary adaptation.</title>
        <authorList>
            <person name="Sheffer M.M."/>
            <person name="Hoppe A."/>
            <person name="Krehenwinkel H."/>
            <person name="Uhl G."/>
            <person name="Kuss A.W."/>
            <person name="Jensen L."/>
            <person name="Jensen C."/>
            <person name="Gillespie R.G."/>
            <person name="Hoff K.J."/>
            <person name="Prost S."/>
        </authorList>
    </citation>
    <scope>NUCLEOTIDE SEQUENCE</scope>
</reference>
<keyword evidence="7 9" id="KW-0472">Membrane</keyword>
<dbReference type="Pfam" id="PF25057">
    <property type="entry name" value="CUT_N"/>
    <property type="match status" value="1"/>
</dbReference>
<dbReference type="InterPro" id="IPR001507">
    <property type="entry name" value="ZP_dom"/>
</dbReference>
<dbReference type="InterPro" id="IPR042235">
    <property type="entry name" value="ZP-C_dom"/>
</dbReference>
<keyword evidence="2" id="KW-0193">Cuticle</keyword>
<feature type="region of interest" description="Disordered" evidence="8">
    <location>
        <begin position="412"/>
        <end position="432"/>
    </location>
</feature>
<dbReference type="PROSITE" id="PS51034">
    <property type="entry name" value="ZP_2"/>
    <property type="match status" value="1"/>
</dbReference>
<dbReference type="PANTHER" id="PTHR22907:SF54">
    <property type="entry name" value="GH04558P"/>
    <property type="match status" value="1"/>
</dbReference>
<name>A0A8T0FDQ4_ARGBR</name>
<evidence type="ECO:0000256" key="1">
    <source>
        <dbReference type="ARBA" id="ARBA00004251"/>
    </source>
</evidence>
<dbReference type="Gene3D" id="2.60.40.3210">
    <property type="entry name" value="Zona pellucida, ZP-N domain"/>
    <property type="match status" value="1"/>
</dbReference>
<feature type="domain" description="ZP" evidence="10">
    <location>
        <begin position="62"/>
        <end position="302"/>
    </location>
</feature>
<protein>
    <submittedName>
        <fullName evidence="11">Cuticlin-1 like protein</fullName>
    </submittedName>
</protein>
<dbReference type="InterPro" id="IPR057475">
    <property type="entry name" value="CUT_C"/>
</dbReference>
<evidence type="ECO:0000256" key="3">
    <source>
        <dbReference type="ARBA" id="ARBA00022475"/>
    </source>
</evidence>
<evidence type="ECO:0000256" key="6">
    <source>
        <dbReference type="ARBA" id="ARBA00022989"/>
    </source>
</evidence>
<evidence type="ECO:0000256" key="9">
    <source>
        <dbReference type="SAM" id="Phobius"/>
    </source>
</evidence>
<dbReference type="PANTHER" id="PTHR22907">
    <property type="entry name" value="GH04558P"/>
    <property type="match status" value="1"/>
</dbReference>
<keyword evidence="3" id="KW-1003">Cell membrane</keyword>
<dbReference type="Gene3D" id="2.60.40.4100">
    <property type="entry name" value="Zona pellucida, ZP-C domain"/>
    <property type="match status" value="1"/>
</dbReference>
<keyword evidence="5" id="KW-0732">Signal</keyword>
<gene>
    <name evidence="11" type="ORF">HNY73_006548</name>
</gene>
<dbReference type="InterPro" id="IPR056953">
    <property type="entry name" value="CUT_N"/>
</dbReference>
<keyword evidence="4 9" id="KW-0812">Transmembrane</keyword>
<feature type="region of interest" description="Disordered" evidence="8">
    <location>
        <begin position="306"/>
        <end position="325"/>
    </location>
</feature>
<proteinExistence type="predicted"/>
<keyword evidence="12" id="KW-1185">Reference proteome</keyword>
<organism evidence="11 12">
    <name type="scientific">Argiope bruennichi</name>
    <name type="common">Wasp spider</name>
    <name type="synonym">Aranea bruennichi</name>
    <dbReference type="NCBI Taxonomy" id="94029"/>
    <lineage>
        <taxon>Eukaryota</taxon>
        <taxon>Metazoa</taxon>
        <taxon>Ecdysozoa</taxon>
        <taxon>Arthropoda</taxon>
        <taxon>Chelicerata</taxon>
        <taxon>Arachnida</taxon>
        <taxon>Araneae</taxon>
        <taxon>Araneomorphae</taxon>
        <taxon>Entelegynae</taxon>
        <taxon>Araneoidea</taxon>
        <taxon>Araneidae</taxon>
        <taxon>Argiope</taxon>
    </lineage>
</organism>
<sequence length="432" mass="48098">MLQPFGIERAGIVKKWWYMWWGGPLTLINGDMFLYDILASCHGRHNDVLTAVGNKLSDVDIECNSDSIEVTISTSGEEFNGMVYPKGLSENSSCLAEYEHAGSKITYKLPLRSCNTMSHDISEGVEYFNTVVIQPHSKLVTSLGRGFHVRCRYQNKNKTLHSEAPSNSIGTTPAKNAVPLPTCSMHIYVGRPSEHVIAEHARIGEYLTLVISIEEQDTYGLKVTNCIVKDGLGWSEQPLINNDGCPIDSDVMGPFEYSKNLTLAQVTYPAHKFPFTASVYYKCNVKLCTKKNGGCDDVPPICDPTGHNVRRRRRKRQSGELQDRGSLEKLRLQDEDVRDKSVEVYGGLYVNEVDDDEDSENPSTLPARSDDEFCVSTRKFAIGIAIAGVLLMLAVILLVACIVHRRRRRKGTSTTGSSIYSGPYSNHAYSRD</sequence>
<feature type="transmembrane region" description="Helical" evidence="9">
    <location>
        <begin position="380"/>
        <end position="403"/>
    </location>
</feature>
<feature type="compositionally biased region" description="Low complexity" evidence="8">
    <location>
        <begin position="412"/>
        <end position="425"/>
    </location>
</feature>
<evidence type="ECO:0000313" key="12">
    <source>
        <dbReference type="Proteomes" id="UP000807504"/>
    </source>
</evidence>
<dbReference type="Pfam" id="PF25301">
    <property type="entry name" value="CUT_C"/>
    <property type="match status" value="1"/>
</dbReference>
<evidence type="ECO:0000256" key="2">
    <source>
        <dbReference type="ARBA" id="ARBA00022460"/>
    </source>
</evidence>
<comment type="caution">
    <text evidence="11">The sequence shown here is derived from an EMBL/GenBank/DDBJ whole genome shotgun (WGS) entry which is preliminary data.</text>
</comment>
<evidence type="ECO:0000313" key="11">
    <source>
        <dbReference type="EMBL" id="KAF8788515.1"/>
    </source>
</evidence>
<evidence type="ECO:0000256" key="8">
    <source>
        <dbReference type="SAM" id="MobiDB-lite"/>
    </source>
</evidence>